<keyword evidence="8" id="KW-0418">Kinase</keyword>
<evidence type="ECO:0000256" key="9">
    <source>
        <dbReference type="ARBA" id="ARBA00022840"/>
    </source>
</evidence>
<organism evidence="15 16">
    <name type="scientific">Mucilaginibacter arboris</name>
    <dbReference type="NCBI Taxonomy" id="2682090"/>
    <lineage>
        <taxon>Bacteria</taxon>
        <taxon>Pseudomonadati</taxon>
        <taxon>Bacteroidota</taxon>
        <taxon>Sphingobacteriia</taxon>
        <taxon>Sphingobacteriales</taxon>
        <taxon>Sphingobacteriaceae</taxon>
        <taxon>Mucilaginibacter</taxon>
    </lineage>
</organism>
<dbReference type="SUPFAM" id="SSF55785">
    <property type="entry name" value="PYP-like sensor domain (PAS domain)"/>
    <property type="match status" value="3"/>
</dbReference>
<dbReference type="PANTHER" id="PTHR43304">
    <property type="entry name" value="PHYTOCHROME-LIKE PROTEIN CPH1"/>
    <property type="match status" value="1"/>
</dbReference>
<dbReference type="Pfam" id="PF08448">
    <property type="entry name" value="PAS_4"/>
    <property type="match status" value="1"/>
</dbReference>
<dbReference type="InterPro" id="IPR036890">
    <property type="entry name" value="HATPase_C_sf"/>
</dbReference>
<dbReference type="PANTHER" id="PTHR43304:SF1">
    <property type="entry name" value="PAC DOMAIN-CONTAINING PROTEIN"/>
    <property type="match status" value="1"/>
</dbReference>
<evidence type="ECO:0000256" key="3">
    <source>
        <dbReference type="ARBA" id="ARBA00012438"/>
    </source>
</evidence>
<protein>
    <recommendedName>
        <fullName evidence="3">histidine kinase</fullName>
        <ecNumber evidence="3">2.7.13.3</ecNumber>
    </recommendedName>
</protein>
<proteinExistence type="predicted"/>
<evidence type="ECO:0000256" key="4">
    <source>
        <dbReference type="ARBA" id="ARBA00022475"/>
    </source>
</evidence>
<evidence type="ECO:0000256" key="2">
    <source>
        <dbReference type="ARBA" id="ARBA00004236"/>
    </source>
</evidence>
<dbReference type="Pfam" id="PF02518">
    <property type="entry name" value="HATPase_c"/>
    <property type="match status" value="1"/>
</dbReference>
<comment type="caution">
    <text evidence="15">The sequence shown here is derived from an EMBL/GenBank/DDBJ whole genome shotgun (WGS) entry which is preliminary data.</text>
</comment>
<keyword evidence="11" id="KW-0472">Membrane</keyword>
<dbReference type="InterPro" id="IPR000014">
    <property type="entry name" value="PAS"/>
</dbReference>
<dbReference type="InterPro" id="IPR052162">
    <property type="entry name" value="Sensor_kinase/Photoreceptor"/>
</dbReference>
<dbReference type="PRINTS" id="PR00344">
    <property type="entry name" value="BCTRLSENSOR"/>
</dbReference>
<keyword evidence="16" id="KW-1185">Reference proteome</keyword>
<evidence type="ECO:0000259" key="14">
    <source>
        <dbReference type="PROSITE" id="PS50113"/>
    </source>
</evidence>
<reference evidence="15 16" key="1">
    <citation type="submission" date="2019-12" db="EMBL/GenBank/DDBJ databases">
        <title>Mucilaginibacter sp. HMF7410 genome sequencing and assembly.</title>
        <authorList>
            <person name="Kang H."/>
            <person name="Cha I."/>
            <person name="Kim H."/>
            <person name="Joh K."/>
        </authorList>
    </citation>
    <scope>NUCLEOTIDE SEQUENCE [LARGE SCALE GENOMIC DNA]</scope>
    <source>
        <strain evidence="15 16">HMF7410</strain>
    </source>
</reference>
<dbReference type="InterPro" id="IPR035965">
    <property type="entry name" value="PAS-like_dom_sf"/>
</dbReference>
<dbReference type="GO" id="GO:0005886">
    <property type="term" value="C:plasma membrane"/>
    <property type="evidence" value="ECO:0007669"/>
    <property type="project" value="UniProtKB-SubCell"/>
</dbReference>
<dbReference type="InterPro" id="IPR000700">
    <property type="entry name" value="PAS-assoc_C"/>
</dbReference>
<keyword evidence="5" id="KW-0597">Phosphoprotein</keyword>
<keyword evidence="4" id="KW-1003">Cell membrane</keyword>
<dbReference type="PROSITE" id="PS50109">
    <property type="entry name" value="HIS_KIN"/>
    <property type="match status" value="1"/>
</dbReference>
<evidence type="ECO:0000256" key="8">
    <source>
        <dbReference type="ARBA" id="ARBA00022777"/>
    </source>
</evidence>
<evidence type="ECO:0000313" key="15">
    <source>
        <dbReference type="EMBL" id="MVN21406.1"/>
    </source>
</evidence>
<dbReference type="GO" id="GO:0005524">
    <property type="term" value="F:ATP binding"/>
    <property type="evidence" value="ECO:0007669"/>
    <property type="project" value="UniProtKB-KW"/>
</dbReference>
<dbReference type="CDD" id="cd00082">
    <property type="entry name" value="HisKA"/>
    <property type="match status" value="1"/>
</dbReference>
<keyword evidence="9" id="KW-0067">ATP-binding</keyword>
<gene>
    <name evidence="15" type="ORF">GO621_07640</name>
</gene>
<dbReference type="PROSITE" id="PS50113">
    <property type="entry name" value="PAC"/>
    <property type="match status" value="1"/>
</dbReference>
<dbReference type="InterPro" id="IPR004358">
    <property type="entry name" value="Sig_transdc_His_kin-like_C"/>
</dbReference>
<dbReference type="InterPro" id="IPR001610">
    <property type="entry name" value="PAC"/>
</dbReference>
<dbReference type="InterPro" id="IPR005467">
    <property type="entry name" value="His_kinase_dom"/>
</dbReference>
<evidence type="ECO:0000256" key="10">
    <source>
        <dbReference type="ARBA" id="ARBA00023012"/>
    </source>
</evidence>
<dbReference type="InterPro" id="IPR013655">
    <property type="entry name" value="PAS_fold_3"/>
</dbReference>
<feature type="domain" description="PAC" evidence="14">
    <location>
        <begin position="533"/>
        <end position="585"/>
    </location>
</feature>
<evidence type="ECO:0000256" key="11">
    <source>
        <dbReference type="ARBA" id="ARBA00023136"/>
    </source>
</evidence>
<feature type="domain" description="PAS" evidence="13">
    <location>
        <begin position="460"/>
        <end position="530"/>
    </location>
</feature>
<dbReference type="InterPro" id="IPR036097">
    <property type="entry name" value="HisK_dim/P_sf"/>
</dbReference>
<comment type="catalytic activity">
    <reaction evidence="1">
        <text>ATP + protein L-histidine = ADP + protein N-phospho-L-histidine.</text>
        <dbReference type="EC" id="2.7.13.3"/>
    </reaction>
</comment>
<dbReference type="SMART" id="SM00388">
    <property type="entry name" value="HisKA"/>
    <property type="match status" value="1"/>
</dbReference>
<dbReference type="Pfam" id="PF00512">
    <property type="entry name" value="HisKA"/>
    <property type="match status" value="1"/>
</dbReference>
<dbReference type="EC" id="2.7.13.3" evidence="3"/>
<comment type="subcellular location">
    <subcellularLocation>
        <location evidence="2">Cell membrane</location>
    </subcellularLocation>
</comment>
<dbReference type="CDD" id="cd00130">
    <property type="entry name" value="PAS"/>
    <property type="match status" value="1"/>
</dbReference>
<dbReference type="InterPro" id="IPR013656">
    <property type="entry name" value="PAS_4"/>
</dbReference>
<evidence type="ECO:0000256" key="7">
    <source>
        <dbReference type="ARBA" id="ARBA00022741"/>
    </source>
</evidence>
<keyword evidence="7" id="KW-0547">Nucleotide-binding</keyword>
<dbReference type="SUPFAM" id="SSF47384">
    <property type="entry name" value="Homodimeric domain of signal transducing histidine kinase"/>
    <property type="match status" value="1"/>
</dbReference>
<dbReference type="Pfam" id="PF08447">
    <property type="entry name" value="PAS_3"/>
    <property type="match status" value="1"/>
</dbReference>
<accession>A0A7K1SVQ2</accession>
<dbReference type="EMBL" id="WPIK01000006">
    <property type="protein sequence ID" value="MVN21406.1"/>
    <property type="molecule type" value="Genomic_DNA"/>
</dbReference>
<dbReference type="InterPro" id="IPR003661">
    <property type="entry name" value="HisK_dim/P_dom"/>
</dbReference>
<evidence type="ECO:0000259" key="13">
    <source>
        <dbReference type="PROSITE" id="PS50112"/>
    </source>
</evidence>
<dbReference type="SMART" id="SM00387">
    <property type="entry name" value="HATPase_c"/>
    <property type="match status" value="1"/>
</dbReference>
<dbReference type="Gene3D" id="3.30.565.10">
    <property type="entry name" value="Histidine kinase-like ATPase, C-terminal domain"/>
    <property type="match status" value="1"/>
</dbReference>
<dbReference type="Gene3D" id="1.10.287.130">
    <property type="match status" value="1"/>
</dbReference>
<dbReference type="InterPro" id="IPR029016">
    <property type="entry name" value="GAF-like_dom_sf"/>
</dbReference>
<name>A0A7K1SVQ2_9SPHI</name>
<evidence type="ECO:0000256" key="1">
    <source>
        <dbReference type="ARBA" id="ARBA00000085"/>
    </source>
</evidence>
<dbReference type="SUPFAM" id="SSF55781">
    <property type="entry name" value="GAF domain-like"/>
    <property type="match status" value="1"/>
</dbReference>
<dbReference type="NCBIfam" id="TIGR00229">
    <property type="entry name" value="sensory_box"/>
    <property type="match status" value="2"/>
</dbReference>
<evidence type="ECO:0000256" key="6">
    <source>
        <dbReference type="ARBA" id="ARBA00022679"/>
    </source>
</evidence>
<dbReference type="FunFam" id="3.30.565.10:FF:000023">
    <property type="entry name" value="PAS domain-containing sensor histidine kinase"/>
    <property type="match status" value="1"/>
</dbReference>
<dbReference type="SMART" id="SM00086">
    <property type="entry name" value="PAC"/>
    <property type="match status" value="1"/>
</dbReference>
<keyword evidence="10" id="KW-0902">Two-component regulatory system</keyword>
<dbReference type="SMART" id="SM00091">
    <property type="entry name" value="PAS"/>
    <property type="match status" value="2"/>
</dbReference>
<evidence type="ECO:0000259" key="12">
    <source>
        <dbReference type="PROSITE" id="PS50109"/>
    </source>
</evidence>
<dbReference type="PROSITE" id="PS50112">
    <property type="entry name" value="PAS"/>
    <property type="match status" value="1"/>
</dbReference>
<evidence type="ECO:0000313" key="16">
    <source>
        <dbReference type="Proteomes" id="UP000462014"/>
    </source>
</evidence>
<dbReference type="RefSeq" id="WP_157565722.1">
    <property type="nucleotide sequence ID" value="NZ_WPIK01000006.1"/>
</dbReference>
<feature type="domain" description="Histidine kinase" evidence="12">
    <location>
        <begin position="589"/>
        <end position="805"/>
    </location>
</feature>
<dbReference type="Gene3D" id="3.30.450.20">
    <property type="entry name" value="PAS domain"/>
    <property type="match status" value="3"/>
</dbReference>
<dbReference type="InterPro" id="IPR003594">
    <property type="entry name" value="HATPase_dom"/>
</dbReference>
<dbReference type="Proteomes" id="UP000462014">
    <property type="component" value="Unassembled WGS sequence"/>
</dbReference>
<dbReference type="SUPFAM" id="SSF55874">
    <property type="entry name" value="ATPase domain of HSP90 chaperone/DNA topoisomerase II/histidine kinase"/>
    <property type="match status" value="1"/>
</dbReference>
<sequence length="805" mass="90683">MLTNTDKFLQGGGKMGELIRSTNWSRTSLGGPAAWPDSLKSALSICLNSGFPIAIYWGEDFTLIYNDAWSVIPGNKHPWALGKPGAVVWPEIWDGLDAEFKNVLANGESIRSEDALLPMKRYGYTEECYFDYTLSPIIAADGSVGGVFNAVVETTYRVINERRNQILHQLLQLNAVHTFTEGIETGTKILETAKKDLPFCLLFTAPVDSKDEVTLSAAVGIELKDVQDITWPLEKTIRSGKSVHIKDLTAYLQAPVASCWPENCLEALIVPLSIGETKITGCLVAGISSRRKLDHEYQHFIESVGIYIGTAISKGYNYMQEQKNQHRILESENRFRSMMDQSPVAMVVFRGEEMKVSKANKTMLNMLGKTEAVIGKKLLEVMPELEGQPLLDILYNVYHTGQPYFGYDMQVQLNRNGNFEEAYFDFSYSPLLEGGKITGVLEVATEVTESVKARQKLFESEALFRGITAASPTALWITDEFGNISYVNETWIRWTGKPLENHLGAGWLDTVHEEDVKHAYAAFADDFKKRRYHENQFRVLHTNGQERWVVCTGNPQYDEAQRFKGFIGACVDTTEQKQLQQQKDNFLGIASHELKTPVTSIKAYAQVLEMMFRRDGDTKKADMLGKLDKQVNRLNNLIADLLDVTKIHTGKMQFNVTGFDFNQLVEEVIEDVQRTSFRHKIKKQLYFQGMVFGDTDRISQVITNLLTNAIKYSPDANEVIVCTEQKGAFVELCVQDFGIGISQDKKDKVFEQFYRVSGAKEHTFPGLGLGLYISCEIVKRLNGKIWVNSIEGKGSTFCFSLPLPR</sequence>
<dbReference type="GO" id="GO:0000155">
    <property type="term" value="F:phosphorelay sensor kinase activity"/>
    <property type="evidence" value="ECO:0007669"/>
    <property type="project" value="InterPro"/>
</dbReference>
<evidence type="ECO:0000256" key="5">
    <source>
        <dbReference type="ARBA" id="ARBA00022553"/>
    </source>
</evidence>
<dbReference type="CDD" id="cd00075">
    <property type="entry name" value="HATPase"/>
    <property type="match status" value="1"/>
</dbReference>
<dbReference type="Gene3D" id="3.30.450.40">
    <property type="match status" value="1"/>
</dbReference>
<keyword evidence="6" id="KW-0808">Transferase</keyword>
<dbReference type="AlphaFoldDB" id="A0A7K1SVQ2"/>